<name>F3ZPP3_9BACE</name>
<dbReference type="AlphaFoldDB" id="F3ZPP3"/>
<dbReference type="InterPro" id="IPR026881">
    <property type="entry name" value="WYL_dom"/>
</dbReference>
<dbReference type="OrthoDB" id="43316at2"/>
<keyword evidence="3" id="KW-1185">Reference proteome</keyword>
<proteinExistence type="predicted"/>
<dbReference type="PROSITE" id="PS52050">
    <property type="entry name" value="WYL"/>
    <property type="match status" value="1"/>
</dbReference>
<dbReference type="PANTHER" id="PTHR34580">
    <property type="match status" value="1"/>
</dbReference>
<evidence type="ECO:0000259" key="1">
    <source>
        <dbReference type="Pfam" id="PF13280"/>
    </source>
</evidence>
<feature type="domain" description="WYL" evidence="1">
    <location>
        <begin position="118"/>
        <end position="186"/>
    </location>
</feature>
<sequence length="302" mass="35985">MLLRKDFCMWLVNTLQHQNLTYKEIQTRWMNSPLNNEKKEIPQRSFTRYCRYAESLFDIEIKCARTKGFRYVLSGDENDSPLKEIHQWLLSAHKITSLTERIKNNKNVVVEAPPTGYEHLNIIFDAIDNSQGLKIHYQSHHSNKPKDYIIAPSFVRLFKQRWYVIGEELKKKQPYTFALERIHDIELTQTKYFISDENSEMLNLKNYYEHCFGITRVGKPIRIQFRAYSPQNLYIQDVPIHSSQSILQKTAKYTDFEIYVRPTFDLIQELLSNREMLEILGPKNFRDEIKSTIQSMLNLYQD</sequence>
<evidence type="ECO:0000313" key="2">
    <source>
        <dbReference type="EMBL" id="EGJ70402.1"/>
    </source>
</evidence>
<accession>F3ZPP3</accession>
<organism evidence="2 3">
    <name type="scientific">Bacteroides coprosuis DSM 18011</name>
    <dbReference type="NCBI Taxonomy" id="679937"/>
    <lineage>
        <taxon>Bacteria</taxon>
        <taxon>Pseudomonadati</taxon>
        <taxon>Bacteroidota</taxon>
        <taxon>Bacteroidia</taxon>
        <taxon>Bacteroidales</taxon>
        <taxon>Bacteroidaceae</taxon>
        <taxon>Bacteroides</taxon>
    </lineage>
</organism>
<evidence type="ECO:0000313" key="3">
    <source>
        <dbReference type="Proteomes" id="UP000018439"/>
    </source>
</evidence>
<protein>
    <recommendedName>
        <fullName evidence="1">WYL domain-containing protein</fullName>
    </recommendedName>
</protein>
<dbReference type="Pfam" id="PF13280">
    <property type="entry name" value="WYL"/>
    <property type="match status" value="1"/>
</dbReference>
<dbReference type="PANTHER" id="PTHR34580:SF9">
    <property type="entry name" value="SLL5097 PROTEIN"/>
    <property type="match status" value="1"/>
</dbReference>
<dbReference type="eggNOG" id="COG2378">
    <property type="taxonomic scope" value="Bacteria"/>
</dbReference>
<dbReference type="InterPro" id="IPR051534">
    <property type="entry name" value="CBASS_pafABC_assoc_protein"/>
</dbReference>
<dbReference type="STRING" id="679937.Bcop_0183"/>
<dbReference type="HOGENOM" id="CLU_041141_6_2_10"/>
<gene>
    <name evidence="2" type="ORF">Bcop_0183</name>
</gene>
<dbReference type="Proteomes" id="UP000018439">
    <property type="component" value="Chromosome"/>
</dbReference>
<dbReference type="EMBL" id="CM001167">
    <property type="protein sequence ID" value="EGJ70402.1"/>
    <property type="molecule type" value="Genomic_DNA"/>
</dbReference>
<reference evidence="2 3" key="1">
    <citation type="journal article" date="2011" name="Stand. Genomic Sci.">
        <title>Non-contiguous finished genome sequence of Bacteroides coprosuis type strain (PC139).</title>
        <authorList>
            <person name="Land M."/>
            <person name="Held B."/>
            <person name="Gronow S."/>
            <person name="Abt B."/>
            <person name="Lucas S."/>
            <person name="Del Rio T.G."/>
            <person name="Nolan M."/>
            <person name="Tice H."/>
            <person name="Cheng J.F."/>
            <person name="Pitluck S."/>
            <person name="Liolios K."/>
            <person name="Pagani I."/>
            <person name="Ivanova N."/>
            <person name="Mavromatis K."/>
            <person name="Mikhailova N."/>
            <person name="Pati A."/>
            <person name="Tapia R."/>
            <person name="Han C."/>
            <person name="Goodwin L."/>
            <person name="Chen A."/>
            <person name="Palaniappan K."/>
            <person name="Hauser L."/>
            <person name="Brambilla E.M."/>
            <person name="Rohde M."/>
            <person name="Goker M."/>
            <person name="Detter J.C."/>
            <person name="Woyke T."/>
            <person name="Bristow J."/>
            <person name="Eisen J.A."/>
            <person name="Markowitz V."/>
            <person name="Hugenholtz P."/>
            <person name="Kyrpides N.C."/>
            <person name="Klenk H.P."/>
            <person name="Lapidus A."/>
        </authorList>
    </citation>
    <scope>NUCLEOTIDE SEQUENCE [LARGE SCALE GENOMIC DNA]</scope>
    <source>
        <strain evidence="2 3">DSM 18011</strain>
    </source>
</reference>